<dbReference type="PROSITE" id="PS00688">
    <property type="entry name" value="SIGMA54_INTERACT_3"/>
    <property type="match status" value="1"/>
</dbReference>
<keyword evidence="5" id="KW-0010">Activator</keyword>
<keyword evidence="3" id="KW-0805">Transcription regulation</keyword>
<dbReference type="Gene3D" id="1.10.10.60">
    <property type="entry name" value="Homeodomain-like"/>
    <property type="match status" value="1"/>
</dbReference>
<dbReference type="InterPro" id="IPR025943">
    <property type="entry name" value="Sigma_54_int_dom_ATP-bd_2"/>
</dbReference>
<dbReference type="InterPro" id="IPR002078">
    <property type="entry name" value="Sigma_54_int"/>
</dbReference>
<gene>
    <name evidence="10" type="primary">anfA</name>
    <name evidence="10" type="ORF">EPICR_10455</name>
</gene>
<evidence type="ECO:0000256" key="7">
    <source>
        <dbReference type="SAM" id="Coils"/>
    </source>
</evidence>
<keyword evidence="4" id="KW-0238">DNA-binding</keyword>
<dbReference type="SUPFAM" id="SSF46689">
    <property type="entry name" value="Homeodomain-like"/>
    <property type="match status" value="1"/>
</dbReference>
<evidence type="ECO:0000256" key="6">
    <source>
        <dbReference type="ARBA" id="ARBA00023163"/>
    </source>
</evidence>
<dbReference type="InterPro" id="IPR027417">
    <property type="entry name" value="P-loop_NTPase"/>
</dbReference>
<sequence>MEKNAEITILYEIAEALNARFGLKKSLYKTMEILSSSMNMERGTITIFDSLRNEINIQVAHGLSEKTIQSVKYKPGEGVTGKVIETGRAIVIPKISQEPLFLNRASSRGIKDRMETSYLCVPIKKGERVIGTLSVDKPYEDACSLETGEKLLSVIATMIARHVIHLEMAILEKKKLRDENKRLRNELKKNYRITNIIGSSNKMREVFQMISQVCGSNATVLIRGESGTGKELAANSIHYNSPRSKKPFVKINCAALPANLIESELFGHEKGAFTGAVKRKPGKFDLANKGTVFLDEIGSISPDVQAKLLRFLQEKEFERVGGEKTIRVDVRIVAATNKNLEDAVENETFRGDLYYRLNVFPIYMPPLRERKTDILLLADHFLEKYALENHKDVRRFSTPAIDMLMDYHWPGNVRELENCIERAVLVCERNVIQALDLPPTLQTPKESGALTHLSLEEAVAGLEIEMITDALKSARGNMKKAAGLLGTTVRKFSYKAQKHGVDPKTRRRPNEPTPRPES</sequence>
<proteinExistence type="predicted"/>
<keyword evidence="1" id="KW-0547">Nucleotide-binding</keyword>
<evidence type="ECO:0000313" key="10">
    <source>
        <dbReference type="EMBL" id="VEN72953.1"/>
    </source>
</evidence>
<dbReference type="SMART" id="SM00065">
    <property type="entry name" value="GAF"/>
    <property type="match status" value="1"/>
</dbReference>
<dbReference type="Pfam" id="PF02954">
    <property type="entry name" value="HTH_8"/>
    <property type="match status" value="1"/>
</dbReference>
<protein>
    <submittedName>
        <fullName evidence="10">Nitrogen fixation protein AnfA</fullName>
    </submittedName>
</protein>
<dbReference type="SUPFAM" id="SSF52540">
    <property type="entry name" value="P-loop containing nucleoside triphosphate hydrolases"/>
    <property type="match status" value="1"/>
</dbReference>
<dbReference type="Pfam" id="PF01590">
    <property type="entry name" value="GAF"/>
    <property type="match status" value="1"/>
</dbReference>
<evidence type="ECO:0000256" key="1">
    <source>
        <dbReference type="ARBA" id="ARBA00022741"/>
    </source>
</evidence>
<feature type="compositionally biased region" description="Basic and acidic residues" evidence="8">
    <location>
        <begin position="499"/>
        <end position="518"/>
    </location>
</feature>
<evidence type="ECO:0000256" key="5">
    <source>
        <dbReference type="ARBA" id="ARBA00023159"/>
    </source>
</evidence>
<dbReference type="PRINTS" id="PR01590">
    <property type="entry name" value="HTHFIS"/>
</dbReference>
<dbReference type="Gene3D" id="3.40.50.300">
    <property type="entry name" value="P-loop containing nucleotide triphosphate hydrolases"/>
    <property type="match status" value="1"/>
</dbReference>
<dbReference type="Pfam" id="PF00158">
    <property type="entry name" value="Sigma54_activat"/>
    <property type="match status" value="1"/>
</dbReference>
<dbReference type="InterPro" id="IPR009057">
    <property type="entry name" value="Homeodomain-like_sf"/>
</dbReference>
<feature type="region of interest" description="Disordered" evidence="8">
    <location>
        <begin position="494"/>
        <end position="518"/>
    </location>
</feature>
<dbReference type="GO" id="GO:0006355">
    <property type="term" value="P:regulation of DNA-templated transcription"/>
    <property type="evidence" value="ECO:0007669"/>
    <property type="project" value="InterPro"/>
</dbReference>
<feature type="domain" description="Sigma-54 factor interaction" evidence="9">
    <location>
        <begin position="196"/>
        <end position="425"/>
    </location>
</feature>
<dbReference type="SMART" id="SM00382">
    <property type="entry name" value="AAA"/>
    <property type="match status" value="1"/>
</dbReference>
<keyword evidence="6" id="KW-0804">Transcription</keyword>
<accession>A0A484HCF9</accession>
<dbReference type="InterPro" id="IPR002197">
    <property type="entry name" value="HTH_Fis"/>
</dbReference>
<dbReference type="GO" id="GO:0005524">
    <property type="term" value="F:ATP binding"/>
    <property type="evidence" value="ECO:0007669"/>
    <property type="project" value="UniProtKB-KW"/>
</dbReference>
<evidence type="ECO:0000256" key="3">
    <source>
        <dbReference type="ARBA" id="ARBA00023015"/>
    </source>
</evidence>
<dbReference type="Pfam" id="PF25601">
    <property type="entry name" value="AAA_lid_14"/>
    <property type="match status" value="1"/>
</dbReference>
<dbReference type="FunFam" id="1.10.8.60:FF:000014">
    <property type="entry name" value="DNA-binding transcriptional regulator NtrC"/>
    <property type="match status" value="1"/>
</dbReference>
<dbReference type="InterPro" id="IPR029016">
    <property type="entry name" value="GAF-like_dom_sf"/>
</dbReference>
<dbReference type="Gene3D" id="1.10.8.60">
    <property type="match status" value="1"/>
</dbReference>
<dbReference type="AlphaFoldDB" id="A0A484HCF9"/>
<name>A0A484HCF9_9BACT</name>
<dbReference type="GO" id="GO:0043565">
    <property type="term" value="F:sequence-specific DNA binding"/>
    <property type="evidence" value="ECO:0007669"/>
    <property type="project" value="InterPro"/>
</dbReference>
<dbReference type="InterPro" id="IPR003018">
    <property type="entry name" value="GAF"/>
</dbReference>
<dbReference type="Gene3D" id="3.30.450.40">
    <property type="match status" value="1"/>
</dbReference>
<feature type="coiled-coil region" evidence="7">
    <location>
        <begin position="166"/>
        <end position="193"/>
    </location>
</feature>
<dbReference type="CDD" id="cd00009">
    <property type="entry name" value="AAA"/>
    <property type="match status" value="1"/>
</dbReference>
<dbReference type="InterPro" id="IPR058031">
    <property type="entry name" value="AAA_lid_NorR"/>
</dbReference>
<dbReference type="EMBL" id="CAACVI010000001">
    <property type="protein sequence ID" value="VEN72953.1"/>
    <property type="molecule type" value="Genomic_DNA"/>
</dbReference>
<evidence type="ECO:0000256" key="4">
    <source>
        <dbReference type="ARBA" id="ARBA00023125"/>
    </source>
</evidence>
<evidence type="ECO:0000256" key="2">
    <source>
        <dbReference type="ARBA" id="ARBA00022840"/>
    </source>
</evidence>
<evidence type="ECO:0000256" key="8">
    <source>
        <dbReference type="SAM" id="MobiDB-lite"/>
    </source>
</evidence>
<reference evidence="10" key="1">
    <citation type="submission" date="2019-01" db="EMBL/GenBank/DDBJ databases">
        <authorList>
            <consortium name="Genoscope - CEA"/>
            <person name="William W."/>
        </authorList>
    </citation>
    <scope>NUCLEOTIDE SEQUENCE</scope>
    <source>
        <strain evidence="10">CR-1</strain>
    </source>
</reference>
<keyword evidence="2" id="KW-0067">ATP-binding</keyword>
<dbReference type="FunFam" id="3.40.50.300:FF:000006">
    <property type="entry name" value="DNA-binding transcriptional regulator NtrC"/>
    <property type="match status" value="1"/>
</dbReference>
<evidence type="ECO:0000259" key="9">
    <source>
        <dbReference type="PROSITE" id="PS50045"/>
    </source>
</evidence>
<organism evidence="10">
    <name type="scientific">uncultured Desulfobacteraceae bacterium</name>
    <dbReference type="NCBI Taxonomy" id="218296"/>
    <lineage>
        <taxon>Bacteria</taxon>
        <taxon>Pseudomonadati</taxon>
        <taxon>Thermodesulfobacteriota</taxon>
        <taxon>Desulfobacteria</taxon>
        <taxon>Desulfobacterales</taxon>
        <taxon>Desulfobacteraceae</taxon>
        <taxon>environmental samples</taxon>
    </lineage>
</organism>
<dbReference type="InterPro" id="IPR003593">
    <property type="entry name" value="AAA+_ATPase"/>
</dbReference>
<dbReference type="SUPFAM" id="SSF55781">
    <property type="entry name" value="GAF domain-like"/>
    <property type="match status" value="1"/>
</dbReference>
<dbReference type="PROSITE" id="PS50045">
    <property type="entry name" value="SIGMA54_INTERACT_4"/>
    <property type="match status" value="1"/>
</dbReference>
<dbReference type="PROSITE" id="PS00676">
    <property type="entry name" value="SIGMA54_INTERACT_2"/>
    <property type="match status" value="1"/>
</dbReference>
<dbReference type="PANTHER" id="PTHR32071">
    <property type="entry name" value="TRANSCRIPTIONAL REGULATORY PROTEIN"/>
    <property type="match status" value="1"/>
</dbReference>
<keyword evidence="7" id="KW-0175">Coiled coil</keyword>
<dbReference type="InterPro" id="IPR025944">
    <property type="entry name" value="Sigma_54_int_dom_CS"/>
</dbReference>